<dbReference type="AlphaFoldDB" id="A0A4Y8LQB3"/>
<organism evidence="2 3">
    <name type="scientific">Cohnella luojiensis</name>
    <dbReference type="NCBI Taxonomy" id="652876"/>
    <lineage>
        <taxon>Bacteria</taxon>
        <taxon>Bacillati</taxon>
        <taxon>Bacillota</taxon>
        <taxon>Bacilli</taxon>
        <taxon>Bacillales</taxon>
        <taxon>Paenibacillaceae</taxon>
        <taxon>Cohnella</taxon>
    </lineage>
</organism>
<accession>A0A4Y8LQB3</accession>
<feature type="compositionally biased region" description="Low complexity" evidence="1">
    <location>
        <begin position="206"/>
        <end position="223"/>
    </location>
</feature>
<dbReference type="RefSeq" id="WP_135153788.1">
    <property type="nucleotide sequence ID" value="NZ_SOMN01000033.1"/>
</dbReference>
<dbReference type="Proteomes" id="UP000297900">
    <property type="component" value="Unassembled WGS sequence"/>
</dbReference>
<feature type="region of interest" description="Disordered" evidence="1">
    <location>
        <begin position="198"/>
        <end position="227"/>
    </location>
</feature>
<reference evidence="2 3" key="1">
    <citation type="submission" date="2019-03" db="EMBL/GenBank/DDBJ databases">
        <title>Cohnella endophytica sp. nov., a novel endophytic bacterium isolated from bark of Sonneratia apetala.</title>
        <authorList>
            <person name="Tuo L."/>
        </authorList>
    </citation>
    <scope>NUCLEOTIDE SEQUENCE [LARGE SCALE GENOMIC DNA]</scope>
    <source>
        <strain evidence="2 3">CCTCC AB 208254</strain>
    </source>
</reference>
<comment type="caution">
    <text evidence="2">The sequence shown here is derived from an EMBL/GenBank/DDBJ whole genome shotgun (WGS) entry which is preliminary data.</text>
</comment>
<keyword evidence="3" id="KW-1185">Reference proteome</keyword>
<evidence type="ECO:0008006" key="4">
    <source>
        <dbReference type="Google" id="ProtNLM"/>
    </source>
</evidence>
<evidence type="ECO:0000313" key="2">
    <source>
        <dbReference type="EMBL" id="TFE23552.1"/>
    </source>
</evidence>
<gene>
    <name evidence="2" type="ORF">E2980_18860</name>
</gene>
<dbReference type="EMBL" id="SOMN01000033">
    <property type="protein sequence ID" value="TFE23552.1"/>
    <property type="molecule type" value="Genomic_DNA"/>
</dbReference>
<name>A0A4Y8LQB3_9BACL</name>
<evidence type="ECO:0000313" key="3">
    <source>
        <dbReference type="Proteomes" id="UP000297900"/>
    </source>
</evidence>
<proteinExistence type="predicted"/>
<protein>
    <recommendedName>
        <fullName evidence="4">Ethanolamine utilization protein</fullName>
    </recommendedName>
</protein>
<dbReference type="OrthoDB" id="2827920at2"/>
<sequence>MEIKPMIESIVRELLEAWRKDTVQPPKVLFVFCDSTAHEAYSDHFIHLQNHGVCHDILFLDGETSAWLGMNKLECGGAGRVLTADEYAPAPIEVPRDYEGIIIPEIDLDSAARVALGMKGTIKSEIIFSAIVQGKFVLVGEDSSGLKRADRRTLKTLTLPKPYNNLFAYYKHELQMLGIEFGPQKRLAELAVGKCGKESTRTGASKTPETPETQETPAKTQETGNEPKKFEGKLVTAGWVQTQVNAANISKLVIKRTTIVSPLAKDVLKDHKIVIQYSDEG</sequence>
<evidence type="ECO:0000256" key="1">
    <source>
        <dbReference type="SAM" id="MobiDB-lite"/>
    </source>
</evidence>